<dbReference type="AlphaFoldDB" id="A0A2P5YYH6"/>
<comment type="caution">
    <text evidence="1">The sequence shown here is derived from an EMBL/GenBank/DDBJ whole genome shotgun (WGS) entry which is preliminary data.</text>
</comment>
<sequence>MSENESKYDPGDHNASLLEGLFQLSVSGDHQGGEFQQLDDEVYQRLKHTYENAAIGSAKVQLRGQQTR</sequence>
<dbReference type="EMBL" id="MDEK01000031">
    <property type="protein sequence ID" value="PPU79608.1"/>
    <property type="molecule type" value="Genomic_DNA"/>
</dbReference>
<organism evidence="1 2">
    <name type="scientific">Xanthomonas sacchari</name>
    <dbReference type="NCBI Taxonomy" id="56458"/>
    <lineage>
        <taxon>Bacteria</taxon>
        <taxon>Pseudomonadati</taxon>
        <taxon>Pseudomonadota</taxon>
        <taxon>Gammaproteobacteria</taxon>
        <taxon>Lysobacterales</taxon>
        <taxon>Lysobacteraceae</taxon>
        <taxon>Xanthomonas</taxon>
    </lineage>
</organism>
<evidence type="ECO:0000313" key="1">
    <source>
        <dbReference type="EMBL" id="PPU79608.1"/>
    </source>
</evidence>
<proteinExistence type="predicted"/>
<reference evidence="1 2" key="1">
    <citation type="submission" date="2016-08" db="EMBL/GenBank/DDBJ databases">
        <authorList>
            <person name="Seilhamer J.J."/>
        </authorList>
    </citation>
    <scope>NUCLEOTIDE SEQUENCE [LARGE SCALE GENOMIC DNA]</scope>
    <source>
        <strain evidence="1 2">CFBP4641</strain>
    </source>
</reference>
<name>A0A2P5YYH6_9XANT</name>
<dbReference type="Proteomes" id="UP000247346">
    <property type="component" value="Unassembled WGS sequence"/>
</dbReference>
<dbReference type="OrthoDB" id="6042000at2"/>
<gene>
    <name evidence="1" type="ORF">XsacCFBP4641_20590</name>
</gene>
<dbReference type="RefSeq" id="WP_010343837.1">
    <property type="nucleotide sequence ID" value="NZ_CP132343.1"/>
</dbReference>
<protein>
    <submittedName>
        <fullName evidence="1">Uncharacterized protein</fullName>
    </submittedName>
</protein>
<dbReference type="GeneID" id="93879531"/>
<evidence type="ECO:0000313" key="2">
    <source>
        <dbReference type="Proteomes" id="UP000247346"/>
    </source>
</evidence>
<accession>A0A2P5YYH6</accession>